<keyword evidence="13" id="KW-1185">Reference proteome</keyword>
<dbReference type="KEGG" id="adin:H7849_06520"/>
<evidence type="ECO:0000256" key="3">
    <source>
        <dbReference type="ARBA" id="ARBA00022692"/>
    </source>
</evidence>
<evidence type="ECO:0000256" key="8">
    <source>
        <dbReference type="SAM" id="MobiDB-lite"/>
    </source>
</evidence>
<feature type="region of interest" description="Disordered" evidence="8">
    <location>
        <begin position="1"/>
        <end position="31"/>
    </location>
</feature>
<evidence type="ECO:0000256" key="2">
    <source>
        <dbReference type="ARBA" id="ARBA00022448"/>
    </source>
</evidence>
<dbReference type="GO" id="GO:0015421">
    <property type="term" value="F:ABC-type oligopeptide transporter activity"/>
    <property type="evidence" value="ECO:0007669"/>
    <property type="project" value="TreeGrafter"/>
</dbReference>
<dbReference type="InterPro" id="IPR003439">
    <property type="entry name" value="ABC_transporter-like_ATP-bd"/>
</dbReference>
<dbReference type="Gene3D" id="1.20.1560.10">
    <property type="entry name" value="ABC transporter type 1, transmembrane domain"/>
    <property type="match status" value="1"/>
</dbReference>
<evidence type="ECO:0000256" key="1">
    <source>
        <dbReference type="ARBA" id="ARBA00004651"/>
    </source>
</evidence>
<dbReference type="GO" id="GO:0005886">
    <property type="term" value="C:plasma membrane"/>
    <property type="evidence" value="ECO:0007669"/>
    <property type="project" value="UniProtKB-SubCell"/>
</dbReference>
<dbReference type="GO" id="GO:0005524">
    <property type="term" value="F:ATP binding"/>
    <property type="evidence" value="ECO:0007669"/>
    <property type="project" value="UniProtKB-KW"/>
</dbReference>
<dbReference type="PANTHER" id="PTHR43394:SF1">
    <property type="entry name" value="ATP-BINDING CASSETTE SUB-FAMILY B MEMBER 10, MITOCHONDRIAL"/>
    <property type="match status" value="1"/>
</dbReference>
<keyword evidence="7 9" id="KW-0472">Membrane</keyword>
<feature type="domain" description="ABC transmembrane type-1" evidence="11">
    <location>
        <begin position="56"/>
        <end position="338"/>
    </location>
</feature>
<dbReference type="Pfam" id="PF00005">
    <property type="entry name" value="ABC_tran"/>
    <property type="match status" value="1"/>
</dbReference>
<dbReference type="PROSITE" id="PS50893">
    <property type="entry name" value="ABC_TRANSPORTER_2"/>
    <property type="match status" value="1"/>
</dbReference>
<feature type="transmembrane region" description="Helical" evidence="9">
    <location>
        <begin position="273"/>
        <end position="297"/>
    </location>
</feature>
<evidence type="ECO:0000256" key="9">
    <source>
        <dbReference type="SAM" id="Phobius"/>
    </source>
</evidence>
<proteinExistence type="predicted"/>
<dbReference type="SUPFAM" id="SSF90123">
    <property type="entry name" value="ABC transporter transmembrane region"/>
    <property type="match status" value="1"/>
</dbReference>
<feature type="transmembrane region" description="Helical" evidence="9">
    <location>
        <begin position="54"/>
        <end position="72"/>
    </location>
</feature>
<dbReference type="InterPro" id="IPR027417">
    <property type="entry name" value="P-loop_NTPase"/>
</dbReference>
<evidence type="ECO:0000259" key="10">
    <source>
        <dbReference type="PROSITE" id="PS50893"/>
    </source>
</evidence>
<keyword evidence="2" id="KW-0813">Transport</keyword>
<evidence type="ECO:0000313" key="12">
    <source>
        <dbReference type="EMBL" id="QNI33591.1"/>
    </source>
</evidence>
<dbReference type="Proteomes" id="UP000515312">
    <property type="component" value="Chromosome"/>
</dbReference>
<dbReference type="FunFam" id="3.40.50.300:FF:000287">
    <property type="entry name" value="Multidrug ABC transporter ATP-binding protein"/>
    <property type="match status" value="1"/>
</dbReference>
<dbReference type="Gene3D" id="3.40.50.300">
    <property type="entry name" value="P-loop containing nucleotide triphosphate hydrolases"/>
    <property type="match status" value="1"/>
</dbReference>
<comment type="subcellular location">
    <subcellularLocation>
        <location evidence="1">Cell membrane</location>
        <topology evidence="1">Multi-pass membrane protein</topology>
    </subcellularLocation>
</comment>
<dbReference type="PANTHER" id="PTHR43394">
    <property type="entry name" value="ATP-DEPENDENT PERMEASE MDL1, MITOCHONDRIAL"/>
    <property type="match status" value="1"/>
</dbReference>
<dbReference type="PROSITE" id="PS50929">
    <property type="entry name" value="ABC_TM1F"/>
    <property type="match status" value="1"/>
</dbReference>
<dbReference type="GO" id="GO:0016887">
    <property type="term" value="F:ATP hydrolysis activity"/>
    <property type="evidence" value="ECO:0007669"/>
    <property type="project" value="InterPro"/>
</dbReference>
<accession>A0A7G8BM21</accession>
<keyword evidence="6 9" id="KW-1133">Transmembrane helix</keyword>
<sequence>MGSMRPGSMSMKAERSGGHRSAIRAAAGDQPKKKTDFKKVLPEIWKLVRPRRGLLLFGLCLMAVNRVAGLVLPASTKYLIDSVLRPHHPEKLLPLVGVVFAATAIQAATSFSLTQLLSKAAQRMIAELRKQVQQHIGLLPVSFYDSNRTGNLVSRIMTDVEGVRNLIGTGLVDFLGGIMTAILAFGLLMHTSRKITLIVFAIISFFVLILRRAFKTIRPIFRERGKINAEVTGRLTESLGGVRVVKGYHAESREAGVFAQGVQRLLDNVMRSLTATSAMSFMATTVMGIVGAIVMLLGGREVLAQRITLGDYFQFNMFLAFMIAPVFQIVNVGTQLTEAVAGMDRTVEILNEMDEFSDPHRTETLAEINGDVAFDDVRFSYEKDKPVLHGISFEARPGTVTALVGSSGSGKSTIISLVCGFHNPDSGRVLVDGIDLSTVKLDYYRSQLGVVLQESFLFDGTIRENVVFSYPDATERQFLEACRIARVDEFAERFPDGYDTIIGERGVKLSGGQRQRLSIARAILADPRILILDEATSSLDSESEQMIQHGLSYLMQGRTTFVIAHRLSTIRRADQILVVEGGSIIERGTHESLYALGGRYYDLYTRQHGLEANLFLAPGEGDTVEETT</sequence>
<dbReference type="RefSeq" id="WP_186745124.1">
    <property type="nucleotide sequence ID" value="NZ_CP060394.1"/>
</dbReference>
<feature type="transmembrane region" description="Helical" evidence="9">
    <location>
        <begin position="92"/>
        <end position="114"/>
    </location>
</feature>
<dbReference type="InterPro" id="IPR003593">
    <property type="entry name" value="AAA+_ATPase"/>
</dbReference>
<feature type="transmembrane region" description="Helical" evidence="9">
    <location>
        <begin position="195"/>
        <end position="214"/>
    </location>
</feature>
<evidence type="ECO:0000256" key="5">
    <source>
        <dbReference type="ARBA" id="ARBA00022840"/>
    </source>
</evidence>
<evidence type="ECO:0000313" key="13">
    <source>
        <dbReference type="Proteomes" id="UP000515312"/>
    </source>
</evidence>
<keyword evidence="3 9" id="KW-0812">Transmembrane</keyword>
<dbReference type="InterPro" id="IPR017871">
    <property type="entry name" value="ABC_transporter-like_CS"/>
</dbReference>
<dbReference type="PROSITE" id="PS00211">
    <property type="entry name" value="ABC_TRANSPORTER_1"/>
    <property type="match status" value="1"/>
</dbReference>
<feature type="transmembrane region" description="Helical" evidence="9">
    <location>
        <begin position="165"/>
        <end position="189"/>
    </location>
</feature>
<dbReference type="InterPro" id="IPR011527">
    <property type="entry name" value="ABC1_TM_dom"/>
</dbReference>
<reference evidence="12 13" key="1">
    <citation type="submission" date="2020-08" db="EMBL/GenBank/DDBJ databases">
        <title>Edaphobacter telluris sp. nov. and Acidobacterium dinghuensis sp. nov., two acidobacteria isolated from forest soil.</title>
        <authorList>
            <person name="Fu J."/>
            <person name="Qiu L."/>
        </authorList>
    </citation>
    <scope>NUCLEOTIDE SEQUENCE [LARGE SCALE GENOMIC DNA]</scope>
    <source>
        <strain evidence="12">4Y35</strain>
    </source>
</reference>
<evidence type="ECO:0000256" key="4">
    <source>
        <dbReference type="ARBA" id="ARBA00022741"/>
    </source>
</evidence>
<protein>
    <submittedName>
        <fullName evidence="12">ABC transporter ATP-binding protein</fullName>
    </submittedName>
</protein>
<keyword evidence="4" id="KW-0547">Nucleotide-binding</keyword>
<evidence type="ECO:0000256" key="6">
    <source>
        <dbReference type="ARBA" id="ARBA00022989"/>
    </source>
</evidence>
<evidence type="ECO:0000259" key="11">
    <source>
        <dbReference type="PROSITE" id="PS50929"/>
    </source>
</evidence>
<dbReference type="AlphaFoldDB" id="A0A7G8BM21"/>
<gene>
    <name evidence="12" type="ORF">H7849_06520</name>
</gene>
<dbReference type="InterPro" id="IPR036640">
    <property type="entry name" value="ABC1_TM_sf"/>
</dbReference>
<dbReference type="EMBL" id="CP060394">
    <property type="protein sequence ID" value="QNI33591.1"/>
    <property type="molecule type" value="Genomic_DNA"/>
</dbReference>
<keyword evidence="5 12" id="KW-0067">ATP-binding</keyword>
<evidence type="ECO:0000256" key="7">
    <source>
        <dbReference type="ARBA" id="ARBA00023136"/>
    </source>
</evidence>
<dbReference type="CDD" id="cd07346">
    <property type="entry name" value="ABC_6TM_exporters"/>
    <property type="match status" value="1"/>
</dbReference>
<dbReference type="InterPro" id="IPR039421">
    <property type="entry name" value="Type_1_exporter"/>
</dbReference>
<feature type="domain" description="ABC transporter" evidence="10">
    <location>
        <begin position="372"/>
        <end position="606"/>
    </location>
</feature>
<organism evidence="12 13">
    <name type="scientific">Alloacidobacterium dinghuense</name>
    <dbReference type="NCBI Taxonomy" id="2763107"/>
    <lineage>
        <taxon>Bacteria</taxon>
        <taxon>Pseudomonadati</taxon>
        <taxon>Acidobacteriota</taxon>
        <taxon>Terriglobia</taxon>
        <taxon>Terriglobales</taxon>
        <taxon>Acidobacteriaceae</taxon>
        <taxon>Alloacidobacterium</taxon>
    </lineage>
</organism>
<name>A0A7G8BM21_9BACT</name>
<dbReference type="Pfam" id="PF00664">
    <property type="entry name" value="ABC_membrane"/>
    <property type="match status" value="1"/>
</dbReference>
<dbReference type="SUPFAM" id="SSF52540">
    <property type="entry name" value="P-loop containing nucleoside triphosphate hydrolases"/>
    <property type="match status" value="1"/>
</dbReference>
<dbReference type="SMART" id="SM00382">
    <property type="entry name" value="AAA"/>
    <property type="match status" value="1"/>
</dbReference>